<sequence length="185" mass="21147">MTCWYSEIIQSRTEVPPPKLDQRSKVHRTVKTKEERAVQTIGKRTIQVIKHLTDFTQPLVRPSHLDLQPKSISTRHLLKLAWLDLQFLEEDDSNIGKFLAADDLRRRSYFEGFENGGGRDVNGGLKEIHWVKKGLAVTNSGHDDLTLSHTQSVEADRYFLILSGLHEHHHQISDMTIPSATVFSL</sequence>
<organism evidence="1 2">
    <name type="scientific">Vigna mungo</name>
    <name type="common">Black gram</name>
    <name type="synonym">Phaseolus mungo</name>
    <dbReference type="NCBI Taxonomy" id="3915"/>
    <lineage>
        <taxon>Eukaryota</taxon>
        <taxon>Viridiplantae</taxon>
        <taxon>Streptophyta</taxon>
        <taxon>Embryophyta</taxon>
        <taxon>Tracheophyta</taxon>
        <taxon>Spermatophyta</taxon>
        <taxon>Magnoliopsida</taxon>
        <taxon>eudicotyledons</taxon>
        <taxon>Gunneridae</taxon>
        <taxon>Pentapetalae</taxon>
        <taxon>rosids</taxon>
        <taxon>fabids</taxon>
        <taxon>Fabales</taxon>
        <taxon>Fabaceae</taxon>
        <taxon>Papilionoideae</taxon>
        <taxon>50 kb inversion clade</taxon>
        <taxon>NPAAA clade</taxon>
        <taxon>indigoferoid/millettioid clade</taxon>
        <taxon>Phaseoleae</taxon>
        <taxon>Vigna</taxon>
    </lineage>
</organism>
<evidence type="ECO:0000313" key="1">
    <source>
        <dbReference type="EMBL" id="WVZ14368.1"/>
    </source>
</evidence>
<proteinExistence type="predicted"/>
<reference evidence="1 2" key="1">
    <citation type="journal article" date="2023" name="Life. Sci Alliance">
        <title>Evolutionary insights into 3D genome organization and epigenetic landscape of Vigna mungo.</title>
        <authorList>
            <person name="Junaid A."/>
            <person name="Singh B."/>
            <person name="Bhatia S."/>
        </authorList>
    </citation>
    <scope>NUCLEOTIDE SEQUENCE [LARGE SCALE GENOMIC DNA]</scope>
    <source>
        <strain evidence="1">Urdbean</strain>
    </source>
</reference>
<dbReference type="AlphaFoldDB" id="A0AAQ3NS15"/>
<protein>
    <submittedName>
        <fullName evidence="1">Uncharacterized protein</fullName>
    </submittedName>
</protein>
<gene>
    <name evidence="1" type="ORF">V8G54_011934</name>
</gene>
<accession>A0AAQ3NS15</accession>
<dbReference type="Proteomes" id="UP001374535">
    <property type="component" value="Chromosome 4"/>
</dbReference>
<name>A0AAQ3NS15_VIGMU</name>
<evidence type="ECO:0000313" key="2">
    <source>
        <dbReference type="Proteomes" id="UP001374535"/>
    </source>
</evidence>
<dbReference type="EMBL" id="CP144697">
    <property type="protein sequence ID" value="WVZ14368.1"/>
    <property type="molecule type" value="Genomic_DNA"/>
</dbReference>
<keyword evidence="2" id="KW-1185">Reference proteome</keyword>